<keyword evidence="10 17" id="KW-0547">Nucleotide-binding</keyword>
<evidence type="ECO:0000313" key="21">
    <source>
        <dbReference type="Proteomes" id="UP001634393"/>
    </source>
</evidence>
<feature type="domain" description="Protein kinase" evidence="19">
    <location>
        <begin position="649"/>
        <end position="918"/>
    </location>
</feature>
<evidence type="ECO:0000256" key="12">
    <source>
        <dbReference type="ARBA" id="ARBA00022840"/>
    </source>
</evidence>
<keyword evidence="9" id="KW-0677">Repeat</keyword>
<dbReference type="GO" id="GO:0048827">
    <property type="term" value="P:phyllome development"/>
    <property type="evidence" value="ECO:0007669"/>
    <property type="project" value="UniProtKB-ARBA"/>
</dbReference>
<keyword evidence="5" id="KW-0433">Leucine-rich repeat</keyword>
<evidence type="ECO:0000256" key="3">
    <source>
        <dbReference type="ARBA" id="ARBA00012513"/>
    </source>
</evidence>
<evidence type="ECO:0000256" key="17">
    <source>
        <dbReference type="PROSITE-ProRule" id="PRU10141"/>
    </source>
</evidence>
<accession>A0ABD3TRC3</accession>
<dbReference type="EC" id="2.7.11.1" evidence="3"/>
<keyword evidence="6" id="KW-0808">Transferase</keyword>
<dbReference type="InterPro" id="IPR050647">
    <property type="entry name" value="Plant_LRR-RLKs"/>
</dbReference>
<dbReference type="Proteomes" id="UP001634393">
    <property type="component" value="Unassembled WGS sequence"/>
</dbReference>
<dbReference type="GO" id="GO:0090567">
    <property type="term" value="P:reproductive shoot system development"/>
    <property type="evidence" value="ECO:0007669"/>
    <property type="project" value="UniProtKB-ARBA"/>
</dbReference>
<dbReference type="FunFam" id="3.30.200.20:FF:000288">
    <property type="entry name" value="LRR receptor-like serine/threonine-protein kinase ERECTA"/>
    <property type="match status" value="1"/>
</dbReference>
<evidence type="ECO:0000256" key="11">
    <source>
        <dbReference type="ARBA" id="ARBA00022777"/>
    </source>
</evidence>
<dbReference type="CDD" id="cd14066">
    <property type="entry name" value="STKc_IRAK"/>
    <property type="match status" value="1"/>
</dbReference>
<dbReference type="Pfam" id="PF13855">
    <property type="entry name" value="LRR_8"/>
    <property type="match status" value="2"/>
</dbReference>
<evidence type="ECO:0000256" key="14">
    <source>
        <dbReference type="ARBA" id="ARBA00023136"/>
    </source>
</evidence>
<comment type="subcellular location">
    <subcellularLocation>
        <location evidence="1">Membrane</location>
        <topology evidence="1">Single-pass type I membrane protein</topology>
    </subcellularLocation>
</comment>
<dbReference type="SUPFAM" id="SSF56112">
    <property type="entry name" value="Protein kinase-like (PK-like)"/>
    <property type="match status" value="1"/>
</dbReference>
<dbReference type="SMART" id="SM00369">
    <property type="entry name" value="LRR_TYP"/>
    <property type="match status" value="8"/>
</dbReference>
<dbReference type="PROSITE" id="PS51450">
    <property type="entry name" value="LRR"/>
    <property type="match status" value="1"/>
</dbReference>
<organism evidence="20 21">
    <name type="scientific">Penstemon smallii</name>
    <dbReference type="NCBI Taxonomy" id="265156"/>
    <lineage>
        <taxon>Eukaryota</taxon>
        <taxon>Viridiplantae</taxon>
        <taxon>Streptophyta</taxon>
        <taxon>Embryophyta</taxon>
        <taxon>Tracheophyta</taxon>
        <taxon>Spermatophyta</taxon>
        <taxon>Magnoliopsida</taxon>
        <taxon>eudicotyledons</taxon>
        <taxon>Gunneridae</taxon>
        <taxon>Pentapetalae</taxon>
        <taxon>asterids</taxon>
        <taxon>lamiids</taxon>
        <taxon>Lamiales</taxon>
        <taxon>Plantaginaceae</taxon>
        <taxon>Cheloneae</taxon>
        <taxon>Penstemon</taxon>
    </lineage>
</organism>
<dbReference type="GO" id="GO:0016020">
    <property type="term" value="C:membrane"/>
    <property type="evidence" value="ECO:0007669"/>
    <property type="project" value="UniProtKB-SubCell"/>
</dbReference>
<reference evidence="20 21" key="1">
    <citation type="submission" date="2024-12" db="EMBL/GenBank/DDBJ databases">
        <title>The unique morphological basis and parallel evolutionary history of personate flowers in Penstemon.</title>
        <authorList>
            <person name="Depatie T.H."/>
            <person name="Wessinger C.A."/>
        </authorList>
    </citation>
    <scope>NUCLEOTIDE SEQUENCE [LARGE SCALE GENOMIC DNA]</scope>
    <source>
        <strain evidence="20">WTNN_2</strain>
        <tissue evidence="20">Leaf</tissue>
    </source>
</reference>
<dbReference type="InterPro" id="IPR013210">
    <property type="entry name" value="LRR_N_plant-typ"/>
</dbReference>
<evidence type="ECO:0000256" key="4">
    <source>
        <dbReference type="ARBA" id="ARBA00022527"/>
    </source>
</evidence>
<proteinExistence type="inferred from homology"/>
<dbReference type="Gene3D" id="1.10.510.10">
    <property type="entry name" value="Transferase(Phosphotransferase) domain 1"/>
    <property type="match status" value="1"/>
</dbReference>
<dbReference type="FunFam" id="3.80.10.10:FF:000077">
    <property type="entry name" value="LRR receptor-like serine/threonine-protein kinase ERL1"/>
    <property type="match status" value="1"/>
</dbReference>
<dbReference type="GO" id="GO:0004674">
    <property type="term" value="F:protein serine/threonine kinase activity"/>
    <property type="evidence" value="ECO:0007669"/>
    <property type="project" value="UniProtKB-KW"/>
</dbReference>
<evidence type="ECO:0000256" key="15">
    <source>
        <dbReference type="ARBA" id="ARBA00023170"/>
    </source>
</evidence>
<dbReference type="PANTHER" id="PTHR48056:SF6">
    <property type="entry name" value="LRR RECEPTOR-LIKE SERINE_THREONINE-PROTEIN KINASE ERECTA"/>
    <property type="match status" value="1"/>
</dbReference>
<evidence type="ECO:0000256" key="18">
    <source>
        <dbReference type="SAM" id="SignalP"/>
    </source>
</evidence>
<dbReference type="PROSITE" id="PS50011">
    <property type="entry name" value="PROTEIN_KINASE_DOM"/>
    <property type="match status" value="1"/>
</dbReference>
<protein>
    <recommendedName>
        <fullName evidence="3">non-specific serine/threonine protein kinase</fullName>
        <ecNumber evidence="3">2.7.11.1</ecNumber>
    </recommendedName>
</protein>
<dbReference type="FunFam" id="1.10.510.10:FF:000290">
    <property type="entry name" value="LRR receptor-like serine/threonine-protein kinase ERECTA"/>
    <property type="match status" value="1"/>
</dbReference>
<evidence type="ECO:0000259" key="19">
    <source>
        <dbReference type="PROSITE" id="PS50011"/>
    </source>
</evidence>
<dbReference type="EMBL" id="JBJXBP010000003">
    <property type="protein sequence ID" value="KAL3838608.1"/>
    <property type="molecule type" value="Genomic_DNA"/>
</dbReference>
<keyword evidence="21" id="KW-1185">Reference proteome</keyword>
<dbReference type="InterPro" id="IPR017441">
    <property type="entry name" value="Protein_kinase_ATP_BS"/>
</dbReference>
<keyword evidence="12 17" id="KW-0067">ATP-binding</keyword>
<dbReference type="Pfam" id="PF00560">
    <property type="entry name" value="LRR_1"/>
    <property type="match status" value="7"/>
</dbReference>
<dbReference type="Gene3D" id="3.80.10.10">
    <property type="entry name" value="Ribonuclease Inhibitor"/>
    <property type="match status" value="3"/>
</dbReference>
<dbReference type="InterPro" id="IPR003591">
    <property type="entry name" value="Leu-rich_rpt_typical-subtyp"/>
</dbReference>
<dbReference type="InterPro" id="IPR011009">
    <property type="entry name" value="Kinase-like_dom_sf"/>
</dbReference>
<evidence type="ECO:0000256" key="7">
    <source>
        <dbReference type="ARBA" id="ARBA00022692"/>
    </source>
</evidence>
<dbReference type="FunFam" id="3.80.10.10:FF:000219">
    <property type="entry name" value="LRR receptor-like serine/threonine-protein kinase ERL1"/>
    <property type="match status" value="1"/>
</dbReference>
<evidence type="ECO:0000256" key="5">
    <source>
        <dbReference type="ARBA" id="ARBA00022614"/>
    </source>
</evidence>
<dbReference type="InterPro" id="IPR032675">
    <property type="entry name" value="LRR_dom_sf"/>
</dbReference>
<dbReference type="PROSITE" id="PS00108">
    <property type="entry name" value="PROTEIN_KINASE_ST"/>
    <property type="match status" value="1"/>
</dbReference>
<keyword evidence="13" id="KW-1133">Transmembrane helix</keyword>
<dbReference type="Gene3D" id="3.30.200.20">
    <property type="entry name" value="Phosphorylase Kinase, domain 1"/>
    <property type="match status" value="1"/>
</dbReference>
<evidence type="ECO:0000256" key="10">
    <source>
        <dbReference type="ARBA" id="ARBA00022741"/>
    </source>
</evidence>
<name>A0ABD3TRC3_9LAMI</name>
<comment type="caution">
    <text evidence="20">The sequence shown here is derived from an EMBL/GenBank/DDBJ whole genome shotgun (WGS) entry which is preliminary data.</text>
</comment>
<dbReference type="SMART" id="SM00220">
    <property type="entry name" value="S_TKc"/>
    <property type="match status" value="1"/>
</dbReference>
<dbReference type="PROSITE" id="PS00107">
    <property type="entry name" value="PROTEIN_KINASE_ATP"/>
    <property type="match status" value="1"/>
</dbReference>
<feature type="chain" id="PRO_5044774457" description="non-specific serine/threonine protein kinase" evidence="18">
    <location>
        <begin position="26"/>
        <end position="980"/>
    </location>
</feature>
<evidence type="ECO:0000313" key="20">
    <source>
        <dbReference type="EMBL" id="KAL3838608.1"/>
    </source>
</evidence>
<evidence type="ECO:0000256" key="6">
    <source>
        <dbReference type="ARBA" id="ARBA00022679"/>
    </source>
</evidence>
<dbReference type="InterPro" id="IPR000719">
    <property type="entry name" value="Prot_kinase_dom"/>
</dbReference>
<dbReference type="AlphaFoldDB" id="A0ABD3TRC3"/>
<dbReference type="SUPFAM" id="SSF52047">
    <property type="entry name" value="RNI-like"/>
    <property type="match status" value="1"/>
</dbReference>
<keyword evidence="7" id="KW-0812">Transmembrane</keyword>
<gene>
    <name evidence="20" type="ORF">ACJIZ3_023199</name>
</gene>
<keyword evidence="14" id="KW-0472">Membrane</keyword>
<evidence type="ECO:0000256" key="2">
    <source>
        <dbReference type="ARBA" id="ARBA00008684"/>
    </source>
</evidence>
<feature type="signal peptide" evidence="18">
    <location>
        <begin position="1"/>
        <end position="25"/>
    </location>
</feature>
<keyword evidence="15" id="KW-0675">Receptor</keyword>
<dbReference type="PANTHER" id="PTHR48056">
    <property type="entry name" value="LRR RECEPTOR-LIKE SERINE/THREONINE-PROTEIN KINASE-RELATED"/>
    <property type="match status" value="1"/>
</dbReference>
<feature type="binding site" evidence="17">
    <location>
        <position position="678"/>
    </location>
    <ligand>
        <name>ATP</name>
        <dbReference type="ChEBI" id="CHEBI:30616"/>
    </ligand>
</feature>
<comment type="similarity">
    <text evidence="2">Belongs to the protein kinase superfamily. Ser/Thr protein kinase family.</text>
</comment>
<keyword evidence="4" id="KW-0723">Serine/threonine-protein kinase</keyword>
<dbReference type="Pfam" id="PF08263">
    <property type="entry name" value="LRRNT_2"/>
    <property type="match status" value="1"/>
</dbReference>
<evidence type="ECO:0000256" key="8">
    <source>
        <dbReference type="ARBA" id="ARBA00022729"/>
    </source>
</evidence>
<sequence length="980" mass="107923">MGNSWKRLVLVGFFTLCLSYSSVDCDDGATLLEVKKSLRDVDNVLYDWTNSPSSDYCAWKGITCDNVTFNVVALNISGLNLDGEISPSIGQLKSLLSIDLRGNRLTGQIPDEIGDCSALISLDLSFNELYGDIPFSISKLKQLENLILKNNQLIGPIPSTLSQIPNLKILDLAQNKLSGEIPRLIYWNEVLQYMGLRGNNLQGTLSPDMCQLTGLWYFDVRNNSLSGSIPESIGNCTGFQVLDLSYNNFTGEIPFNIGFLQVATLSLQGNKFSGQIPSVIGLMQALAVLDLSCNMLSGTIPSILGNLTYTEKLYLHSNKLTGSIPAELGNMTKLHYLELNDNLLTGRIPPELGKLTDLFDLNVANNHLEGPIPDNLSSCTNLNSLNVHGNLLNGTIPRAFQKLESMTYLNLSSNNIKGPIPIELSRIGNLDTLDLSNNRISGYMPSSLGDLEHLLKLNLSNNDLTGFIPAEFSNLRSIMDIDLSHNHLSGPIPQELGQLQNVFLLKLDNNNISGDVTSLANCLSLTVLNVSYNNLAGYIPSGNNFSRFSPDSFLGNPGLCGYWFSSSCHASHPADRVAISKAAIFGIALGALVILLMILITVCRPQNPKPFINGPLDKPVNYSSPKLVILHMNMALHVYEDIMRMTDNLSEKHIIGYGASSTVYKCVLKNCKPVAVKKLYSHYPQCLKEFETELETVGSIKHRNLVSLQGYSLSQSGNLLFYDYMENGSLWDLLHGTTKKKKLDWETRLRIALGASQGLAYLHHDCSPRIIHRDVKSSNILLDKDYEAHLTDFGIAKNLCASKTHTSTYIMGTIGYIDPEYARTSRLTEKSDVYSYGIVLLELLTGRKAVDNESNLHHLILTKAATNAVMDTVDPEISETCKDLGEVKKIFQLALLCTKRQPSDRPTMHEVVRVLGTLTPPPEAKSFGSTTTTIPPTKVQCYVDEYANLKTPHLVNCSSMSTSDAQLFLKFGEVISQNSV</sequence>
<evidence type="ECO:0000256" key="1">
    <source>
        <dbReference type="ARBA" id="ARBA00004479"/>
    </source>
</evidence>
<keyword evidence="8 18" id="KW-0732">Signal</keyword>
<dbReference type="FunFam" id="3.80.10.10:FF:000107">
    <property type="entry name" value="LRR receptor-like serine/threonine-protein kinase ERL1"/>
    <property type="match status" value="1"/>
</dbReference>
<evidence type="ECO:0000256" key="13">
    <source>
        <dbReference type="ARBA" id="ARBA00022989"/>
    </source>
</evidence>
<dbReference type="GO" id="GO:0005524">
    <property type="term" value="F:ATP binding"/>
    <property type="evidence" value="ECO:0007669"/>
    <property type="project" value="UniProtKB-UniRule"/>
</dbReference>
<dbReference type="InterPro" id="IPR001611">
    <property type="entry name" value="Leu-rich_rpt"/>
</dbReference>
<evidence type="ECO:0000256" key="16">
    <source>
        <dbReference type="ARBA" id="ARBA00023180"/>
    </source>
</evidence>
<dbReference type="GO" id="GO:0010103">
    <property type="term" value="P:stomatal complex morphogenesis"/>
    <property type="evidence" value="ECO:0007669"/>
    <property type="project" value="UniProtKB-ARBA"/>
</dbReference>
<keyword evidence="16" id="KW-0325">Glycoprotein</keyword>
<dbReference type="Pfam" id="PF00069">
    <property type="entry name" value="Pkinase"/>
    <property type="match status" value="1"/>
</dbReference>
<evidence type="ECO:0000256" key="9">
    <source>
        <dbReference type="ARBA" id="ARBA00022737"/>
    </source>
</evidence>
<dbReference type="SUPFAM" id="SSF52058">
    <property type="entry name" value="L domain-like"/>
    <property type="match status" value="1"/>
</dbReference>
<dbReference type="GO" id="GO:0006952">
    <property type="term" value="P:defense response"/>
    <property type="evidence" value="ECO:0007669"/>
    <property type="project" value="UniProtKB-ARBA"/>
</dbReference>
<dbReference type="InterPro" id="IPR008271">
    <property type="entry name" value="Ser/Thr_kinase_AS"/>
</dbReference>
<keyword evidence="11" id="KW-0418">Kinase</keyword>
<dbReference type="GO" id="GO:0051707">
    <property type="term" value="P:response to other organism"/>
    <property type="evidence" value="ECO:0007669"/>
    <property type="project" value="UniProtKB-ARBA"/>
</dbReference>